<dbReference type="Proteomes" id="UP000315471">
    <property type="component" value="Unassembled WGS sequence"/>
</dbReference>
<gene>
    <name evidence="1" type="ORF">Q31b_57530</name>
</gene>
<keyword evidence="2" id="KW-1185">Reference proteome</keyword>
<evidence type="ECO:0000313" key="2">
    <source>
        <dbReference type="Proteomes" id="UP000315471"/>
    </source>
</evidence>
<name>A0A5C6DDZ1_9BACT</name>
<proteinExistence type="predicted"/>
<dbReference type="RefSeq" id="WP_146602800.1">
    <property type="nucleotide sequence ID" value="NZ_SJPY01000014.1"/>
</dbReference>
<dbReference type="AlphaFoldDB" id="A0A5C6DDZ1"/>
<reference evidence="1 2" key="1">
    <citation type="submission" date="2019-02" db="EMBL/GenBank/DDBJ databases">
        <title>Deep-cultivation of Planctomycetes and their phenomic and genomic characterization uncovers novel biology.</title>
        <authorList>
            <person name="Wiegand S."/>
            <person name="Jogler M."/>
            <person name="Boedeker C."/>
            <person name="Pinto D."/>
            <person name="Vollmers J."/>
            <person name="Rivas-Marin E."/>
            <person name="Kohn T."/>
            <person name="Peeters S.H."/>
            <person name="Heuer A."/>
            <person name="Rast P."/>
            <person name="Oberbeckmann S."/>
            <person name="Bunk B."/>
            <person name="Jeske O."/>
            <person name="Meyerdierks A."/>
            <person name="Storesund J.E."/>
            <person name="Kallscheuer N."/>
            <person name="Luecker S."/>
            <person name="Lage O.M."/>
            <person name="Pohl T."/>
            <person name="Merkel B.J."/>
            <person name="Hornburger P."/>
            <person name="Mueller R.-W."/>
            <person name="Bruemmer F."/>
            <person name="Labrenz M."/>
            <person name="Spormann A.M."/>
            <person name="Op Den Camp H."/>
            <person name="Overmann J."/>
            <person name="Amann R."/>
            <person name="Jetten M.S.M."/>
            <person name="Mascher T."/>
            <person name="Medema M.H."/>
            <person name="Devos D.P."/>
            <person name="Kaster A.-K."/>
            <person name="Ovreas L."/>
            <person name="Rohde M."/>
            <person name="Galperin M.Y."/>
            <person name="Jogler C."/>
        </authorList>
    </citation>
    <scope>NUCLEOTIDE SEQUENCE [LARGE SCALE GENOMIC DNA]</scope>
    <source>
        <strain evidence="1 2">Q31b</strain>
    </source>
</reference>
<organism evidence="1 2">
    <name type="scientific">Novipirellula aureliae</name>
    <dbReference type="NCBI Taxonomy" id="2527966"/>
    <lineage>
        <taxon>Bacteria</taxon>
        <taxon>Pseudomonadati</taxon>
        <taxon>Planctomycetota</taxon>
        <taxon>Planctomycetia</taxon>
        <taxon>Pirellulales</taxon>
        <taxon>Pirellulaceae</taxon>
        <taxon>Novipirellula</taxon>
    </lineage>
</organism>
<evidence type="ECO:0000313" key="1">
    <source>
        <dbReference type="EMBL" id="TWU33436.1"/>
    </source>
</evidence>
<accession>A0A5C6DDZ1</accession>
<comment type="caution">
    <text evidence="1">The sequence shown here is derived from an EMBL/GenBank/DDBJ whole genome shotgun (WGS) entry which is preliminary data.</text>
</comment>
<sequence>MLPSEGLRLTDYRLLGEICYLSDAFSDCPSPAYAAAKLLAGRDLGLKPIEAMLGLSFVAGRLVINVSSLSAVVARSRHYAFCITQQADNEIGLEFTKNGEVVGISTASNADLIGVSTPCQNISGPDSRALLSLALARGVRACCPDLIGVDFCVEGELAHSDRDAWDEDIIDVDFEICRD</sequence>
<dbReference type="EMBL" id="SJPY01000014">
    <property type="protein sequence ID" value="TWU33436.1"/>
    <property type="molecule type" value="Genomic_DNA"/>
</dbReference>
<protein>
    <submittedName>
        <fullName evidence="1">Uncharacterized protein</fullName>
    </submittedName>
</protein>